<keyword evidence="2" id="KW-1185">Reference proteome</keyword>
<dbReference type="OrthoDB" id="1028014at2759"/>
<dbReference type="PANTHER" id="PTHR12197:SF251">
    <property type="entry name" value="EG:BACR7C10.4 PROTEIN"/>
    <property type="match status" value="1"/>
</dbReference>
<dbReference type="GO" id="GO:0005634">
    <property type="term" value="C:nucleus"/>
    <property type="evidence" value="ECO:0007669"/>
    <property type="project" value="TreeGrafter"/>
</dbReference>
<evidence type="ECO:0000313" key="1">
    <source>
        <dbReference type="EMBL" id="CAH0376274.1"/>
    </source>
</evidence>
<evidence type="ECO:0000313" key="2">
    <source>
        <dbReference type="Proteomes" id="UP000789595"/>
    </source>
</evidence>
<dbReference type="Gene3D" id="1.10.220.160">
    <property type="match status" value="1"/>
</dbReference>
<gene>
    <name evidence="1" type="ORF">PECAL_5P08420</name>
</gene>
<reference evidence="1" key="1">
    <citation type="submission" date="2021-11" db="EMBL/GenBank/DDBJ databases">
        <authorList>
            <consortium name="Genoscope - CEA"/>
            <person name="William W."/>
        </authorList>
    </citation>
    <scope>NUCLEOTIDE SEQUENCE</scope>
</reference>
<proteinExistence type="predicted"/>
<dbReference type="SUPFAM" id="SSF82199">
    <property type="entry name" value="SET domain"/>
    <property type="match status" value="1"/>
</dbReference>
<dbReference type="Gene3D" id="6.10.140.2220">
    <property type="match status" value="1"/>
</dbReference>
<dbReference type="InterPro" id="IPR046341">
    <property type="entry name" value="SET_dom_sf"/>
</dbReference>
<evidence type="ECO:0008006" key="3">
    <source>
        <dbReference type="Google" id="ProtNLM"/>
    </source>
</evidence>
<organism evidence="1 2">
    <name type="scientific">Pelagomonas calceolata</name>
    <dbReference type="NCBI Taxonomy" id="35677"/>
    <lineage>
        <taxon>Eukaryota</taxon>
        <taxon>Sar</taxon>
        <taxon>Stramenopiles</taxon>
        <taxon>Ochrophyta</taxon>
        <taxon>Pelagophyceae</taxon>
        <taxon>Pelagomonadales</taxon>
        <taxon>Pelagomonadaceae</taxon>
        <taxon>Pelagomonas</taxon>
    </lineage>
</organism>
<dbReference type="AlphaFoldDB" id="A0A8J2SZ61"/>
<sequence>MAIFSKCEVTAGPHGQQVVATAPVDPGTALVVDEEVIFAVECQHMQSRCALCCCTCEEEVTGVACKACDARCARDPSLQRWADAAQLLGPAQGSVALCAAALAAGTIDFSKLVQDSRELDSRTLQIFQLVAGNLGRITKRTEEDCFACIQAARLNAHALVDHAAGSTPGLDRFDDLTGVQLGQLLSEPLSRFDHACDANAYLSVDIRPGLPIRATVRSLRAISPHEPVTLCYLPHAGNTTEIRRQRLQEAYDFKCECRLCASTTLDALLRCPRGPPEEAIKCLDGAWTALSVDNNEAADEIGRRADDAWRALPPTHGFKLQLDLLRITTKARLRASDLDLRCRMFLGALAVSPELTVAATDPLTRARVLFLGGDVDAARALAAVCLGVDGARAAFPN</sequence>
<accession>A0A8J2SZ61</accession>
<comment type="caution">
    <text evidence="1">The sequence shown here is derived from an EMBL/GenBank/DDBJ whole genome shotgun (WGS) entry which is preliminary data.</text>
</comment>
<dbReference type="EMBL" id="CAKKNE010000005">
    <property type="protein sequence ID" value="CAH0376274.1"/>
    <property type="molecule type" value="Genomic_DNA"/>
</dbReference>
<dbReference type="PANTHER" id="PTHR12197">
    <property type="entry name" value="HISTONE-LYSINE N-METHYLTRANSFERASE SMYD"/>
    <property type="match status" value="1"/>
</dbReference>
<dbReference type="Gene3D" id="2.170.270.10">
    <property type="entry name" value="SET domain"/>
    <property type="match status" value="1"/>
</dbReference>
<name>A0A8J2SZ61_9STRA</name>
<dbReference type="Proteomes" id="UP000789595">
    <property type="component" value="Unassembled WGS sequence"/>
</dbReference>
<dbReference type="InterPro" id="IPR050869">
    <property type="entry name" value="H3K4_H4K5_MeTrfase"/>
</dbReference>
<protein>
    <recommendedName>
        <fullName evidence="3">SET domain-containing protein</fullName>
    </recommendedName>
</protein>